<accession>A0ABY1BIC1</accession>
<gene>
    <name evidence="2" type="ORF">SAMN05216600_11221</name>
</gene>
<keyword evidence="3" id="KW-1185">Reference proteome</keyword>
<dbReference type="Proteomes" id="UP000198512">
    <property type="component" value="Unassembled WGS sequence"/>
</dbReference>
<reference evidence="2 3" key="1">
    <citation type="submission" date="2016-10" db="EMBL/GenBank/DDBJ databases">
        <authorList>
            <person name="Varghese N."/>
            <person name="Submissions S."/>
        </authorList>
    </citation>
    <scope>NUCLEOTIDE SEQUENCE [LARGE SCALE GENOMIC DNA]</scope>
    <source>
        <strain evidence="2 3">CIP 109853</strain>
    </source>
</reference>
<sequence>MIDLATWNLSIPVGVPATTITTPLLVGGYQDYYFKSLDGRVLFWTPVNGTTTANASYPRSELRETLASGALRNWTYPGAQHTLSAQLSISQVPSTGKIVIGQIHAHGSSRPMLKLEYQYKTKTATANLVAKIRNSPDDAEGAVLTVLSGIPLNQTFNYRITLTPQGVLQVQVNDRLLTRTLNSSWAAKPLYFKAGVYVQDNSGYETEAGAATFYDLRISHSAP</sequence>
<dbReference type="Pfam" id="PF08787">
    <property type="entry name" value="Alginate_lyase2"/>
    <property type="match status" value="1"/>
</dbReference>
<evidence type="ECO:0000313" key="2">
    <source>
        <dbReference type="EMBL" id="SEQ94102.1"/>
    </source>
</evidence>
<protein>
    <submittedName>
        <fullName evidence="2">Alginate lyase</fullName>
    </submittedName>
</protein>
<dbReference type="GO" id="GO:0016829">
    <property type="term" value="F:lyase activity"/>
    <property type="evidence" value="ECO:0007669"/>
    <property type="project" value="UniProtKB-KW"/>
</dbReference>
<keyword evidence="2" id="KW-0456">Lyase</keyword>
<dbReference type="RefSeq" id="WP_069520976.1">
    <property type="nucleotide sequence ID" value="NZ_FOFP01000012.1"/>
</dbReference>
<comment type="caution">
    <text evidence="2">The sequence shown here is derived from an EMBL/GenBank/DDBJ whole genome shotgun (WGS) entry which is preliminary data.</text>
</comment>
<dbReference type="SUPFAM" id="SSF49899">
    <property type="entry name" value="Concanavalin A-like lectins/glucanases"/>
    <property type="match status" value="1"/>
</dbReference>
<evidence type="ECO:0000313" key="3">
    <source>
        <dbReference type="Proteomes" id="UP000198512"/>
    </source>
</evidence>
<name>A0ABY1BIC1_9PSED</name>
<evidence type="ECO:0000259" key="1">
    <source>
        <dbReference type="Pfam" id="PF08787"/>
    </source>
</evidence>
<feature type="domain" description="Alginate lyase 2" evidence="1">
    <location>
        <begin position="2"/>
        <end position="220"/>
    </location>
</feature>
<dbReference type="EMBL" id="FOFP01000012">
    <property type="protein sequence ID" value="SEQ94102.1"/>
    <property type="molecule type" value="Genomic_DNA"/>
</dbReference>
<organism evidence="2 3">
    <name type="scientific">Pseudomonas cuatrocienegasensis</name>
    <dbReference type="NCBI Taxonomy" id="543360"/>
    <lineage>
        <taxon>Bacteria</taxon>
        <taxon>Pseudomonadati</taxon>
        <taxon>Pseudomonadota</taxon>
        <taxon>Gammaproteobacteria</taxon>
        <taxon>Pseudomonadales</taxon>
        <taxon>Pseudomonadaceae</taxon>
        <taxon>Pseudomonas</taxon>
    </lineage>
</organism>
<proteinExistence type="predicted"/>
<dbReference type="Gene3D" id="2.60.120.200">
    <property type="match status" value="1"/>
</dbReference>
<dbReference type="InterPro" id="IPR014895">
    <property type="entry name" value="Alginate_lyase_2"/>
</dbReference>
<dbReference type="InterPro" id="IPR013320">
    <property type="entry name" value="ConA-like_dom_sf"/>
</dbReference>